<dbReference type="EC" id="1.4.3.5" evidence="7"/>
<keyword evidence="5 7" id="KW-0560">Oxidoreductase</keyword>
<dbReference type="PANTHER" id="PTHR10851">
    <property type="entry name" value="PYRIDOXINE-5-PHOSPHATE OXIDASE"/>
    <property type="match status" value="1"/>
</dbReference>
<sequence>MNRDLTDYRKSYEKNFLEEKNLPGSPFELFSDWFKEVENDGGVEETNAMTITTHGLDGFPKSRVVLLKHYDKNGFVFYTNYKSEKGKAIAENNKVCLSFFWPNLERQVIIKGVAYKIDEAKSSIYFKSRPIGSQLGAWASYQSEMINSREILEQRLKDLEEEYKNKEIPKPPFWGGYSIQPIEFEFWQGRPNRLHDRIRFSRGSNENDKWDRCRLSP</sequence>
<keyword evidence="3 7" id="KW-0285">Flavoprotein</keyword>
<feature type="domain" description="Pyridoxamine 5'-phosphate oxidase N-terminal" evidence="11">
    <location>
        <begin position="43"/>
        <end position="159"/>
    </location>
</feature>
<feature type="binding site" evidence="7 9">
    <location>
        <position position="85"/>
    </location>
    <ligand>
        <name>FMN</name>
        <dbReference type="ChEBI" id="CHEBI:58210"/>
    </ligand>
</feature>
<dbReference type="GO" id="GO:0010181">
    <property type="term" value="F:FMN binding"/>
    <property type="evidence" value="ECO:0007669"/>
    <property type="project" value="UniProtKB-UniRule"/>
</dbReference>
<evidence type="ECO:0000256" key="4">
    <source>
        <dbReference type="ARBA" id="ARBA00022643"/>
    </source>
</evidence>
<feature type="binding site" evidence="7 9">
    <location>
        <position position="197"/>
    </location>
    <ligand>
        <name>FMN</name>
        <dbReference type="ChEBI" id="CHEBI:58210"/>
    </ligand>
</feature>
<feature type="binding site" evidence="7 9">
    <location>
        <position position="187"/>
    </location>
    <ligand>
        <name>FMN</name>
        <dbReference type="ChEBI" id="CHEBI:58210"/>
    </ligand>
</feature>
<evidence type="ECO:0000256" key="6">
    <source>
        <dbReference type="ARBA" id="ARBA00023096"/>
    </source>
</evidence>
<comment type="pathway">
    <text evidence="7">Cofactor metabolism; pyridoxal 5'-phosphate salvage; pyridoxal 5'-phosphate from pyridoxine 5'-phosphate: step 1/1.</text>
</comment>
<keyword evidence="14" id="KW-1185">Reference proteome</keyword>
<comment type="catalytic activity">
    <reaction evidence="7">
        <text>pyridoxine 5'-phosphate + O2 = pyridoxal 5'-phosphate + H2O2</text>
        <dbReference type="Rhea" id="RHEA:15149"/>
        <dbReference type="ChEBI" id="CHEBI:15379"/>
        <dbReference type="ChEBI" id="CHEBI:16240"/>
        <dbReference type="ChEBI" id="CHEBI:58589"/>
        <dbReference type="ChEBI" id="CHEBI:597326"/>
        <dbReference type="EC" id="1.4.3.5"/>
    </reaction>
</comment>
<comment type="function">
    <text evidence="7">Catalyzes the oxidation of either pyridoxine 5'-phosphate (PNP) or pyridoxamine 5'-phosphate (PMP) into pyridoxal 5'-phosphate (PLP).</text>
</comment>
<dbReference type="GO" id="GO:0008615">
    <property type="term" value="P:pyridoxine biosynthetic process"/>
    <property type="evidence" value="ECO:0007669"/>
    <property type="project" value="UniProtKB-UniRule"/>
</dbReference>
<comment type="catalytic activity">
    <reaction evidence="7">
        <text>pyridoxamine 5'-phosphate + O2 + H2O = pyridoxal 5'-phosphate + H2O2 + NH4(+)</text>
        <dbReference type="Rhea" id="RHEA:15817"/>
        <dbReference type="ChEBI" id="CHEBI:15377"/>
        <dbReference type="ChEBI" id="CHEBI:15379"/>
        <dbReference type="ChEBI" id="CHEBI:16240"/>
        <dbReference type="ChEBI" id="CHEBI:28938"/>
        <dbReference type="ChEBI" id="CHEBI:58451"/>
        <dbReference type="ChEBI" id="CHEBI:597326"/>
        <dbReference type="EC" id="1.4.3.5"/>
    </reaction>
</comment>
<feature type="binding site" evidence="8">
    <location>
        <begin position="9"/>
        <end position="12"/>
    </location>
    <ligand>
        <name>substrate</name>
    </ligand>
</feature>
<dbReference type="PIRSF" id="PIRSF000190">
    <property type="entry name" value="Pyd_amn-ph_oxd"/>
    <property type="match status" value="1"/>
</dbReference>
<dbReference type="NCBIfam" id="NF004231">
    <property type="entry name" value="PRK05679.1"/>
    <property type="match status" value="1"/>
</dbReference>
<dbReference type="InterPro" id="IPR000659">
    <property type="entry name" value="Pyridox_Oxase"/>
</dbReference>
<dbReference type="Gene3D" id="2.30.110.10">
    <property type="entry name" value="Electron Transport, Fmn-binding Protein, Chain A"/>
    <property type="match status" value="1"/>
</dbReference>
<accession>A0A937D9Z3</accession>
<evidence type="ECO:0000256" key="10">
    <source>
        <dbReference type="SAM" id="Coils"/>
    </source>
</evidence>
<feature type="binding site" evidence="7 8">
    <location>
        <position position="129"/>
    </location>
    <ligand>
        <name>substrate</name>
    </ligand>
</feature>
<feature type="binding site" evidence="7 8">
    <location>
        <position position="68"/>
    </location>
    <ligand>
        <name>substrate</name>
    </ligand>
</feature>
<gene>
    <name evidence="7 13" type="primary">pdxH</name>
    <name evidence="13" type="ORF">JJQ60_05900</name>
</gene>
<feature type="binding site" evidence="7 9">
    <location>
        <position position="107"/>
    </location>
    <ligand>
        <name>FMN</name>
        <dbReference type="ChEBI" id="CHEBI:58210"/>
    </ligand>
</feature>
<feature type="binding site" evidence="7 9">
    <location>
        <begin position="78"/>
        <end position="79"/>
    </location>
    <ligand>
        <name>FMN</name>
        <dbReference type="ChEBI" id="CHEBI:58210"/>
    </ligand>
</feature>
<dbReference type="Pfam" id="PF10590">
    <property type="entry name" value="PNP_phzG_C"/>
    <property type="match status" value="1"/>
</dbReference>
<comment type="subunit">
    <text evidence="2 7">Homodimer.</text>
</comment>
<evidence type="ECO:0000313" key="14">
    <source>
        <dbReference type="Proteomes" id="UP000651057"/>
    </source>
</evidence>
<dbReference type="EMBL" id="JAERQJ010000002">
    <property type="protein sequence ID" value="MBL0683038.1"/>
    <property type="molecule type" value="Genomic_DNA"/>
</dbReference>
<keyword evidence="6 7" id="KW-0664">Pyridoxine biosynthesis</keyword>
<dbReference type="InterPro" id="IPR019576">
    <property type="entry name" value="Pyridoxamine_oxidase_dimer_C"/>
</dbReference>
<dbReference type="InterPro" id="IPR019740">
    <property type="entry name" value="Pyridox_Oxase_CS"/>
</dbReference>
<dbReference type="PROSITE" id="PS01064">
    <property type="entry name" value="PYRIDOX_OXIDASE"/>
    <property type="match status" value="1"/>
</dbReference>
<feature type="coiled-coil region" evidence="10">
    <location>
        <begin position="142"/>
        <end position="169"/>
    </location>
</feature>
<evidence type="ECO:0000256" key="8">
    <source>
        <dbReference type="PIRSR" id="PIRSR000190-1"/>
    </source>
</evidence>
<dbReference type="HAMAP" id="MF_01629">
    <property type="entry name" value="PdxH"/>
    <property type="match status" value="1"/>
</dbReference>
<comment type="cofactor">
    <cofactor evidence="7 9">
        <name>FMN</name>
        <dbReference type="ChEBI" id="CHEBI:58210"/>
    </cofactor>
    <text evidence="7 9">Binds 1 FMN per subunit.</text>
</comment>
<evidence type="ECO:0000256" key="9">
    <source>
        <dbReference type="PIRSR" id="PIRSR000190-2"/>
    </source>
</evidence>
<comment type="caution">
    <text evidence="13">The sequence shown here is derived from an EMBL/GenBank/DDBJ whole genome shotgun (WGS) entry which is preliminary data.</text>
</comment>
<proteinExistence type="inferred from homology"/>
<protein>
    <recommendedName>
        <fullName evidence="7">Pyridoxine/pyridoxamine 5'-phosphate oxidase</fullName>
        <ecNumber evidence="7">1.4.3.5</ecNumber>
    </recommendedName>
    <alternativeName>
        <fullName evidence="7">PNP/PMP oxidase</fullName>
        <shortName evidence="7">PNPOx</shortName>
    </alternativeName>
    <alternativeName>
        <fullName evidence="7">Pyridoxal 5'-phosphate synthase</fullName>
    </alternativeName>
</protein>
<comment type="similarity">
    <text evidence="1 7">Belongs to the pyridoxamine 5'-phosphate oxidase family.</text>
</comment>
<dbReference type="FunFam" id="2.30.110.10:FF:000020">
    <property type="entry name" value="PNPO isoform 11"/>
    <property type="match status" value="1"/>
</dbReference>
<dbReference type="GO" id="GO:0004733">
    <property type="term" value="F:pyridoxamine phosphate oxidase activity"/>
    <property type="evidence" value="ECO:0007669"/>
    <property type="project" value="UniProtKB-UniRule"/>
</dbReference>
<feature type="binding site" evidence="7 9">
    <location>
        <begin position="142"/>
        <end position="143"/>
    </location>
    <ligand>
        <name>FMN</name>
        <dbReference type="ChEBI" id="CHEBI:58210"/>
    </ligand>
</feature>
<evidence type="ECO:0000256" key="3">
    <source>
        <dbReference type="ARBA" id="ARBA00022630"/>
    </source>
</evidence>
<keyword evidence="10" id="KW-0175">Coiled coil</keyword>
<evidence type="ECO:0000256" key="7">
    <source>
        <dbReference type="HAMAP-Rule" id="MF_01629"/>
    </source>
</evidence>
<dbReference type="Pfam" id="PF01243">
    <property type="entry name" value="PNPOx_N"/>
    <property type="match status" value="1"/>
</dbReference>
<evidence type="ECO:0000256" key="1">
    <source>
        <dbReference type="ARBA" id="ARBA00007301"/>
    </source>
</evidence>
<feature type="domain" description="Pyridoxine 5'-phosphate oxidase dimerisation C-terminal" evidence="12">
    <location>
        <begin position="174"/>
        <end position="217"/>
    </location>
</feature>
<feature type="binding site" evidence="7 8">
    <location>
        <position position="133"/>
    </location>
    <ligand>
        <name>substrate</name>
    </ligand>
</feature>
<evidence type="ECO:0000256" key="5">
    <source>
        <dbReference type="ARBA" id="ARBA00023002"/>
    </source>
</evidence>
<dbReference type="InterPro" id="IPR011576">
    <property type="entry name" value="Pyridox_Oxase_N"/>
</dbReference>
<evidence type="ECO:0000313" key="13">
    <source>
        <dbReference type="EMBL" id="MBL0683038.1"/>
    </source>
</evidence>
<dbReference type="AlphaFoldDB" id="A0A937D9Z3"/>
<comment type="caution">
    <text evidence="7">Lacks conserved residue(s) required for the propagation of feature annotation.</text>
</comment>
<comment type="pathway">
    <text evidence="7">Cofactor metabolism; pyridoxal 5'-phosphate salvage; pyridoxal 5'-phosphate from pyridoxamine 5'-phosphate: step 1/1.</text>
</comment>
<evidence type="ECO:0000256" key="2">
    <source>
        <dbReference type="ARBA" id="ARBA00011738"/>
    </source>
</evidence>
<dbReference type="SUPFAM" id="SSF50475">
    <property type="entry name" value="FMN-binding split barrel"/>
    <property type="match status" value="1"/>
</dbReference>
<dbReference type="NCBIfam" id="TIGR00558">
    <property type="entry name" value="pdxH"/>
    <property type="match status" value="1"/>
</dbReference>
<dbReference type="Proteomes" id="UP000651057">
    <property type="component" value="Unassembled WGS sequence"/>
</dbReference>
<evidence type="ECO:0000259" key="12">
    <source>
        <dbReference type="Pfam" id="PF10590"/>
    </source>
</evidence>
<reference evidence="13" key="1">
    <citation type="submission" date="2021-01" db="EMBL/GenBank/DDBJ databases">
        <authorList>
            <person name="Zhong Y.L."/>
        </authorList>
    </citation>
    <scope>NUCLEOTIDE SEQUENCE</scope>
    <source>
        <strain evidence="13">KCTC 23302</strain>
    </source>
</reference>
<feature type="binding site" evidence="7 8">
    <location>
        <position position="125"/>
    </location>
    <ligand>
        <name>substrate</name>
    </ligand>
</feature>
<feature type="binding site" evidence="7 9">
    <location>
        <begin position="63"/>
        <end position="68"/>
    </location>
    <ligand>
        <name>FMN</name>
        <dbReference type="ChEBI" id="CHEBI:58210"/>
    </ligand>
</feature>
<feature type="binding site" evidence="7 8">
    <location>
        <begin position="193"/>
        <end position="195"/>
    </location>
    <ligand>
        <name>substrate</name>
    </ligand>
</feature>
<dbReference type="RefSeq" id="WP_201917657.1">
    <property type="nucleotide sequence ID" value="NZ_BAABAX010000023.1"/>
</dbReference>
<keyword evidence="4 7" id="KW-0288">FMN</keyword>
<organism evidence="13 14">
    <name type="scientific">Aquimarina mytili</name>
    <dbReference type="NCBI Taxonomy" id="874423"/>
    <lineage>
        <taxon>Bacteria</taxon>
        <taxon>Pseudomonadati</taxon>
        <taxon>Bacteroidota</taxon>
        <taxon>Flavobacteriia</taxon>
        <taxon>Flavobacteriales</taxon>
        <taxon>Flavobacteriaceae</taxon>
        <taxon>Aquimarina</taxon>
    </lineage>
</organism>
<dbReference type="InterPro" id="IPR012349">
    <property type="entry name" value="Split_barrel_FMN-bd"/>
</dbReference>
<evidence type="ECO:0000259" key="11">
    <source>
        <dbReference type="Pfam" id="PF01243"/>
    </source>
</evidence>
<name>A0A937D9Z3_9FLAO</name>
<dbReference type="PANTHER" id="PTHR10851:SF0">
    <property type="entry name" value="PYRIDOXINE-5'-PHOSPHATE OXIDASE"/>
    <property type="match status" value="1"/>
</dbReference>